<dbReference type="Pfam" id="PF00512">
    <property type="entry name" value="HisKA"/>
    <property type="match status" value="1"/>
</dbReference>
<dbReference type="InterPro" id="IPR036890">
    <property type="entry name" value="HATPase_C_sf"/>
</dbReference>
<dbReference type="Proteomes" id="UP001333818">
    <property type="component" value="Unassembled WGS sequence"/>
</dbReference>
<feature type="domain" description="Histidine kinase" evidence="9">
    <location>
        <begin position="275"/>
        <end position="534"/>
    </location>
</feature>
<dbReference type="CDD" id="cd16922">
    <property type="entry name" value="HATPase_EvgS-ArcB-TorS-like"/>
    <property type="match status" value="1"/>
</dbReference>
<dbReference type="InterPro" id="IPR013656">
    <property type="entry name" value="PAS_4"/>
</dbReference>
<organism evidence="10 11">
    <name type="scientific">Tumidithrix elongata BACA0141</name>
    <dbReference type="NCBI Taxonomy" id="2716417"/>
    <lineage>
        <taxon>Bacteria</taxon>
        <taxon>Bacillati</taxon>
        <taxon>Cyanobacteriota</taxon>
        <taxon>Cyanophyceae</taxon>
        <taxon>Pseudanabaenales</taxon>
        <taxon>Pseudanabaenaceae</taxon>
        <taxon>Tumidithrix</taxon>
        <taxon>Tumidithrix elongata</taxon>
    </lineage>
</organism>
<evidence type="ECO:0000256" key="4">
    <source>
        <dbReference type="ARBA" id="ARBA00022679"/>
    </source>
</evidence>
<dbReference type="PRINTS" id="PR00344">
    <property type="entry name" value="BCTRLSENSOR"/>
</dbReference>
<dbReference type="Gene3D" id="3.30.565.10">
    <property type="entry name" value="Histidine kinase-like ATPase, C-terminal domain"/>
    <property type="match status" value="1"/>
</dbReference>
<dbReference type="EMBL" id="JAZBJZ010000014">
    <property type="protein sequence ID" value="MEE3716186.1"/>
    <property type="molecule type" value="Genomic_DNA"/>
</dbReference>
<gene>
    <name evidence="10" type="ORF">V2H45_05435</name>
</gene>
<name>A0AAW9PUK8_9CYAN</name>
<dbReference type="PROSITE" id="PS50109">
    <property type="entry name" value="HIS_KIN"/>
    <property type="match status" value="1"/>
</dbReference>
<dbReference type="InterPro" id="IPR004358">
    <property type="entry name" value="Sig_transdc_His_kin-like_C"/>
</dbReference>
<evidence type="ECO:0000256" key="3">
    <source>
        <dbReference type="ARBA" id="ARBA00022553"/>
    </source>
</evidence>
<reference evidence="10" key="1">
    <citation type="submission" date="2024-01" db="EMBL/GenBank/DDBJ databases">
        <title>Bank of Algae and Cyanobacteria of the Azores (BACA) strain genomes.</title>
        <authorList>
            <person name="Luz R."/>
            <person name="Cordeiro R."/>
            <person name="Fonseca A."/>
            <person name="Goncalves V."/>
        </authorList>
    </citation>
    <scope>NUCLEOTIDE SEQUENCE</scope>
    <source>
        <strain evidence="10">BACA0141</strain>
    </source>
</reference>
<keyword evidence="7" id="KW-0175">Coiled coil</keyword>
<evidence type="ECO:0000256" key="7">
    <source>
        <dbReference type="SAM" id="Coils"/>
    </source>
</evidence>
<keyword evidence="11" id="KW-1185">Reference proteome</keyword>
<dbReference type="PANTHER" id="PTHR43711:SF29">
    <property type="entry name" value="HISTIDINE KINASE"/>
    <property type="match status" value="1"/>
</dbReference>
<dbReference type="GO" id="GO:0000155">
    <property type="term" value="F:phosphorelay sensor kinase activity"/>
    <property type="evidence" value="ECO:0007669"/>
    <property type="project" value="InterPro"/>
</dbReference>
<dbReference type="InterPro" id="IPR050736">
    <property type="entry name" value="Sensor_HK_Regulatory"/>
</dbReference>
<dbReference type="CDD" id="cd00082">
    <property type="entry name" value="HisKA"/>
    <property type="match status" value="1"/>
</dbReference>
<evidence type="ECO:0000259" key="9">
    <source>
        <dbReference type="PROSITE" id="PS50109"/>
    </source>
</evidence>
<dbReference type="GO" id="GO:0005524">
    <property type="term" value="F:ATP binding"/>
    <property type="evidence" value="ECO:0007669"/>
    <property type="project" value="UniProtKB-KW"/>
</dbReference>
<keyword evidence="3" id="KW-0597">Phosphoprotein</keyword>
<dbReference type="InterPro" id="IPR036097">
    <property type="entry name" value="HisK_dim/P_sf"/>
</dbReference>
<dbReference type="EC" id="2.7.13.3" evidence="2"/>
<dbReference type="Pfam" id="PF02518">
    <property type="entry name" value="HATPase_c"/>
    <property type="match status" value="1"/>
</dbReference>
<dbReference type="InterPro" id="IPR005467">
    <property type="entry name" value="His_kinase_dom"/>
</dbReference>
<evidence type="ECO:0000256" key="5">
    <source>
        <dbReference type="ARBA" id="ARBA00022777"/>
    </source>
</evidence>
<protein>
    <recommendedName>
        <fullName evidence="2">histidine kinase</fullName>
        <ecNumber evidence="2">2.7.13.3</ecNumber>
    </recommendedName>
</protein>
<dbReference type="AlphaFoldDB" id="A0AAW9PUK8"/>
<evidence type="ECO:0000313" key="11">
    <source>
        <dbReference type="Proteomes" id="UP001333818"/>
    </source>
</evidence>
<dbReference type="PANTHER" id="PTHR43711">
    <property type="entry name" value="TWO-COMPONENT HISTIDINE KINASE"/>
    <property type="match status" value="1"/>
</dbReference>
<dbReference type="FunFam" id="1.10.287.130:FF:000001">
    <property type="entry name" value="Two-component sensor histidine kinase"/>
    <property type="match status" value="1"/>
</dbReference>
<feature type="coiled-coil region" evidence="7">
    <location>
        <begin position="108"/>
        <end position="142"/>
    </location>
</feature>
<keyword evidence="10" id="KW-0547">Nucleotide-binding</keyword>
<evidence type="ECO:0000256" key="1">
    <source>
        <dbReference type="ARBA" id="ARBA00000085"/>
    </source>
</evidence>
<dbReference type="Pfam" id="PF08448">
    <property type="entry name" value="PAS_4"/>
    <property type="match status" value="1"/>
</dbReference>
<dbReference type="SMART" id="SM00388">
    <property type="entry name" value="HisKA"/>
    <property type="match status" value="1"/>
</dbReference>
<keyword evidence="5" id="KW-0418">Kinase</keyword>
<dbReference type="SMART" id="SM00387">
    <property type="entry name" value="HATPase_c"/>
    <property type="match status" value="1"/>
</dbReference>
<dbReference type="InterPro" id="IPR003661">
    <property type="entry name" value="HisK_dim/P_dom"/>
</dbReference>
<dbReference type="SUPFAM" id="SSF55785">
    <property type="entry name" value="PYP-like sensor domain (PAS domain)"/>
    <property type="match status" value="1"/>
</dbReference>
<evidence type="ECO:0000256" key="8">
    <source>
        <dbReference type="SAM" id="MobiDB-lite"/>
    </source>
</evidence>
<dbReference type="Gene3D" id="1.10.287.130">
    <property type="match status" value="1"/>
</dbReference>
<sequence length="640" mass="71958">MSRENQTGDDDRKQLNAELESLRQEVSRLQHENRDLELALLTTTEHGDFVEAELDQLNRQLQAEINERQLAQAKLQSILDMLWRDKNDLEIMLVTATEHGDTIEYELYKQVVDSVEQLQEQARQSELQVEERTAELKQTSAELSGLFAAMTDVIVVYDRRGQCIKVAPTTPHLLLNPPPEKIVEVYETLSLQLGDRQISCIHQVLASQQTQNLEYSVAIDGQEVWFSANVSPLSEDTVIWVARDISDRKQSELDLHRAKEEAERASRQRGEFLASMSHELRTPLNAIMGFAQLMAYDESIGEDHQESLSIISQSGEHLLTLINDILEMSKLESGKVPLHKRVLDLFKLLHTLREMLMLKASSKGLDLIFELNPDVPQCIYTDEGKLRQVLINLLSNAIKFTQTGSVTLRVSLVSPEEISEEVPKTKSLQGDAPEKAKVDAPSPEGKIELLNQPALSSLLVRFEIEDTGEGIALEEMPKLFEPFVQSASGHRSKEGTGLGLAISRQLVRLLGGDITLTSTVNVGTTFCFCIQGVVACETSIEEDIYAKEPKIETLDAKLSQLKRSSLLLTRSDLLVMPNDWIAQLYTATIRVDASQILQLIDKIPSQQQFLANMLLELLNEFRFDIIFEATSKILEESETA</sequence>
<keyword evidence="4" id="KW-0808">Transferase</keyword>
<comment type="caution">
    <text evidence="10">The sequence shown here is derived from an EMBL/GenBank/DDBJ whole genome shotgun (WGS) entry which is preliminary data.</text>
</comment>
<dbReference type="InterPro" id="IPR035965">
    <property type="entry name" value="PAS-like_dom_sf"/>
</dbReference>
<accession>A0AAW9PUK8</accession>
<dbReference type="SUPFAM" id="SSF47384">
    <property type="entry name" value="Homodimeric domain of signal transducing histidine kinase"/>
    <property type="match status" value="1"/>
</dbReference>
<dbReference type="Gene3D" id="3.30.450.20">
    <property type="entry name" value="PAS domain"/>
    <property type="match status" value="1"/>
</dbReference>
<keyword evidence="6" id="KW-0902">Two-component regulatory system</keyword>
<evidence type="ECO:0000256" key="2">
    <source>
        <dbReference type="ARBA" id="ARBA00012438"/>
    </source>
</evidence>
<dbReference type="RefSeq" id="WP_330482613.1">
    <property type="nucleotide sequence ID" value="NZ_JAZBJZ010000014.1"/>
</dbReference>
<feature type="region of interest" description="Disordered" evidence="8">
    <location>
        <begin position="421"/>
        <end position="442"/>
    </location>
</feature>
<proteinExistence type="predicted"/>
<evidence type="ECO:0000256" key="6">
    <source>
        <dbReference type="ARBA" id="ARBA00023012"/>
    </source>
</evidence>
<evidence type="ECO:0000313" key="10">
    <source>
        <dbReference type="EMBL" id="MEE3716186.1"/>
    </source>
</evidence>
<dbReference type="InterPro" id="IPR003594">
    <property type="entry name" value="HATPase_dom"/>
</dbReference>
<comment type="catalytic activity">
    <reaction evidence="1">
        <text>ATP + protein L-histidine = ADP + protein N-phospho-L-histidine.</text>
        <dbReference type="EC" id="2.7.13.3"/>
    </reaction>
</comment>
<keyword evidence="10" id="KW-0067">ATP-binding</keyword>
<feature type="coiled-coil region" evidence="7">
    <location>
        <begin position="5"/>
        <end position="74"/>
    </location>
</feature>
<dbReference type="SUPFAM" id="SSF55874">
    <property type="entry name" value="ATPase domain of HSP90 chaperone/DNA topoisomerase II/histidine kinase"/>
    <property type="match status" value="1"/>
</dbReference>